<dbReference type="Proteomes" id="UP001590951">
    <property type="component" value="Unassembled WGS sequence"/>
</dbReference>
<sequence length="154" mass="16706">MSSPKIITTGHNAEGLSIFINNPQCKNFSPSVGMHYSTGSSVPIDLNKNADIAFETRDYSGLIPKQGSGVLILEWPPGADGLAKIHRTMSVDVGVMMMGIERHLDSSETRLIKQSDVLQRGAMHAWKNPSATEPARMLCFDLPSQPVEGAKEKA</sequence>
<comment type="caution">
    <text evidence="1">The sequence shown here is derived from an EMBL/GenBank/DDBJ whole genome shotgun (WGS) entry which is preliminary data.</text>
</comment>
<dbReference type="PANTHER" id="PTHR36156:SF2">
    <property type="entry name" value="CUPIN TYPE-2 DOMAIN-CONTAINING PROTEIN"/>
    <property type="match status" value="1"/>
</dbReference>
<reference evidence="1 2" key="1">
    <citation type="submission" date="2024-09" db="EMBL/GenBank/DDBJ databases">
        <title>Rethinking Asexuality: The Enigmatic Case of Functional Sexual Genes in Lepraria (Stereocaulaceae).</title>
        <authorList>
            <person name="Doellman M."/>
            <person name="Sun Y."/>
            <person name="Barcenas-Pena A."/>
            <person name="Lumbsch H.T."/>
            <person name="Grewe F."/>
        </authorList>
    </citation>
    <scope>NUCLEOTIDE SEQUENCE [LARGE SCALE GENOMIC DNA]</scope>
    <source>
        <strain evidence="1 2">Grewe 0041</strain>
    </source>
</reference>
<name>A0ABR4AT31_9LECA</name>
<dbReference type="Gene3D" id="2.60.120.10">
    <property type="entry name" value="Jelly Rolls"/>
    <property type="match status" value="1"/>
</dbReference>
<organism evidence="1 2">
    <name type="scientific">Lepraria finkii</name>
    <dbReference type="NCBI Taxonomy" id="1340010"/>
    <lineage>
        <taxon>Eukaryota</taxon>
        <taxon>Fungi</taxon>
        <taxon>Dikarya</taxon>
        <taxon>Ascomycota</taxon>
        <taxon>Pezizomycotina</taxon>
        <taxon>Lecanoromycetes</taxon>
        <taxon>OSLEUM clade</taxon>
        <taxon>Lecanoromycetidae</taxon>
        <taxon>Lecanorales</taxon>
        <taxon>Lecanorineae</taxon>
        <taxon>Stereocaulaceae</taxon>
        <taxon>Lepraria</taxon>
    </lineage>
</organism>
<protein>
    <recommendedName>
        <fullName evidence="3">Cupin 2 conserved barrel domain-containing protein</fullName>
    </recommendedName>
</protein>
<dbReference type="CDD" id="cd02231">
    <property type="entry name" value="cupin_BLL6423-like"/>
    <property type="match status" value="1"/>
</dbReference>
<dbReference type="EMBL" id="JBHFEH010000094">
    <property type="protein sequence ID" value="KAL2047794.1"/>
    <property type="molecule type" value="Genomic_DNA"/>
</dbReference>
<accession>A0ABR4AT31</accession>
<dbReference type="SUPFAM" id="SSF51182">
    <property type="entry name" value="RmlC-like cupins"/>
    <property type="match status" value="1"/>
</dbReference>
<proteinExistence type="predicted"/>
<gene>
    <name evidence="1" type="ORF">ABVK25_011344</name>
</gene>
<keyword evidence="2" id="KW-1185">Reference proteome</keyword>
<dbReference type="InterPro" id="IPR011051">
    <property type="entry name" value="RmlC_Cupin_sf"/>
</dbReference>
<evidence type="ECO:0000313" key="2">
    <source>
        <dbReference type="Proteomes" id="UP001590951"/>
    </source>
</evidence>
<evidence type="ECO:0000313" key="1">
    <source>
        <dbReference type="EMBL" id="KAL2047794.1"/>
    </source>
</evidence>
<evidence type="ECO:0008006" key="3">
    <source>
        <dbReference type="Google" id="ProtNLM"/>
    </source>
</evidence>
<dbReference type="InterPro" id="IPR047142">
    <property type="entry name" value="OryJ/VirC-like"/>
</dbReference>
<dbReference type="PANTHER" id="PTHR36156">
    <property type="entry name" value="SLR2101 PROTEIN"/>
    <property type="match status" value="1"/>
</dbReference>
<dbReference type="InterPro" id="IPR014710">
    <property type="entry name" value="RmlC-like_jellyroll"/>
</dbReference>